<protein>
    <submittedName>
        <fullName evidence="1">Uncharacterized protein</fullName>
    </submittedName>
</protein>
<evidence type="ECO:0000313" key="2">
    <source>
        <dbReference type="Proteomes" id="UP000241925"/>
    </source>
</evidence>
<name>A0A2L1IVS8_9CAUD</name>
<keyword evidence="2" id="KW-1185">Reference proteome</keyword>
<proteinExistence type="predicted"/>
<reference evidence="1 2" key="1">
    <citation type="submission" date="2018-01" db="EMBL/GenBank/DDBJ databases">
        <authorList>
            <person name="Grinwald M.F."/>
            <person name="Tasoff P."/>
            <person name="Simpson K.F."/>
            <person name="Vasser A."/>
            <person name="Shaffer C.D."/>
            <person name="Weston-Hafer K.A."/>
            <person name="Russell D.A."/>
            <person name="Pope W.H."/>
            <person name="Jacobs-Sera D."/>
            <person name="Hendrix R.W."/>
            <person name="Hatfull G.F."/>
        </authorList>
    </citation>
    <scope>NUCLEOTIDE SEQUENCE [LARGE SCALE GENOMIC DNA]</scope>
</reference>
<dbReference type="Proteomes" id="UP000241925">
    <property type="component" value="Segment"/>
</dbReference>
<dbReference type="EMBL" id="MG757153">
    <property type="protein sequence ID" value="AVD99267.1"/>
    <property type="molecule type" value="Genomic_DNA"/>
</dbReference>
<gene>
    <name evidence="1" type="ORF">SEA_BILLNYE_65</name>
</gene>
<organism evidence="1 2">
    <name type="scientific">Streptomyces phage BillNye</name>
    <dbReference type="NCBI Taxonomy" id="2079426"/>
    <lineage>
        <taxon>Viruses</taxon>
        <taxon>Duplodnaviria</taxon>
        <taxon>Heunggongvirae</taxon>
        <taxon>Uroviricota</taxon>
        <taxon>Caudoviricetes</taxon>
        <taxon>Stanwilliamsviridae</taxon>
        <taxon>Loccivirinae</taxon>
        <taxon>Wilnyevirus</taxon>
        <taxon>Wilnyevirus billnye</taxon>
    </lineage>
</organism>
<sequence>MFVADYECDWWKGLIGPFPSKEAANEYCESLNADWSSWHVTELVPPVYRAQ</sequence>
<evidence type="ECO:0000313" key="1">
    <source>
        <dbReference type="EMBL" id="AVD99267.1"/>
    </source>
</evidence>
<accession>A0A2L1IVS8</accession>